<feature type="region of interest" description="Disordered" evidence="1">
    <location>
        <begin position="25"/>
        <end position="72"/>
    </location>
</feature>
<proteinExistence type="predicted"/>
<dbReference type="EMBL" id="PDFK01000003">
    <property type="protein sequence ID" value="PKU51217.1"/>
    <property type="molecule type" value="Genomic_DNA"/>
</dbReference>
<evidence type="ECO:0000313" key="2">
    <source>
        <dbReference type="EMBL" id="PKU51217.1"/>
    </source>
</evidence>
<dbReference type="AlphaFoldDB" id="A0A2I0UYS4"/>
<accession>A0A2I0UYS4</accession>
<evidence type="ECO:0000313" key="3">
    <source>
        <dbReference type="Proteomes" id="UP000234956"/>
    </source>
</evidence>
<reference evidence="2 3" key="1">
    <citation type="submission" date="2017-10" db="EMBL/GenBank/DDBJ databases">
        <title>Draft genome of Lysinibacillus fusiformis strain Juneja, a laboratory-derived pathogen of Drosophila melanogaster.</title>
        <authorList>
            <person name="Smith B.R."/>
            <person name="Unckless R.L."/>
        </authorList>
    </citation>
    <scope>NUCLEOTIDE SEQUENCE [LARGE SCALE GENOMIC DNA]</scope>
    <source>
        <strain evidence="2 3">Juneja</strain>
    </source>
</reference>
<comment type="caution">
    <text evidence="2">The sequence shown here is derived from an EMBL/GenBank/DDBJ whole genome shotgun (WGS) entry which is preliminary data.</text>
</comment>
<name>A0A2I0UYS4_9BACI</name>
<dbReference type="RefSeq" id="WP_080717073.1">
    <property type="nucleotide sequence ID" value="NZ_JAZBNI010000015.1"/>
</dbReference>
<evidence type="ECO:0000256" key="1">
    <source>
        <dbReference type="SAM" id="MobiDB-lite"/>
    </source>
</evidence>
<protein>
    <submittedName>
        <fullName evidence="2">Uncharacterized protein</fullName>
    </submittedName>
</protein>
<feature type="compositionally biased region" description="Low complexity" evidence="1">
    <location>
        <begin position="57"/>
        <end position="72"/>
    </location>
</feature>
<feature type="compositionally biased region" description="Polar residues" evidence="1">
    <location>
        <begin position="37"/>
        <end position="50"/>
    </location>
</feature>
<gene>
    <name evidence="2" type="ORF">CRI88_10815</name>
</gene>
<organism evidence="2 3">
    <name type="scientific">Lysinibacillus fusiformis</name>
    <dbReference type="NCBI Taxonomy" id="28031"/>
    <lineage>
        <taxon>Bacteria</taxon>
        <taxon>Bacillati</taxon>
        <taxon>Bacillota</taxon>
        <taxon>Bacilli</taxon>
        <taxon>Bacillales</taxon>
        <taxon>Bacillaceae</taxon>
        <taxon>Lysinibacillus</taxon>
    </lineage>
</organism>
<dbReference type="Proteomes" id="UP000234956">
    <property type="component" value="Unassembled WGS sequence"/>
</dbReference>
<sequence length="72" mass="7759">MTLFILFIGIIVVVGIVSMLNQPYNKSSEQSHHSHPTNDFLTNDAQISSQESHHCADYSASTSDSSCGSSGE</sequence>